<reference evidence="7" key="1">
    <citation type="submission" date="2020-08" db="EMBL/GenBank/DDBJ databases">
        <title>Genome public.</title>
        <authorList>
            <person name="Liu C."/>
            <person name="Sun Q."/>
        </authorList>
    </citation>
    <scope>NUCLEOTIDE SEQUENCE</scope>
    <source>
        <strain evidence="7">NSJ-53</strain>
    </source>
</reference>
<keyword evidence="5 6" id="KW-0472">Membrane</keyword>
<evidence type="ECO:0000256" key="3">
    <source>
        <dbReference type="ARBA" id="ARBA00022692"/>
    </source>
</evidence>
<keyword evidence="4 6" id="KW-1133">Transmembrane helix</keyword>
<keyword evidence="8" id="KW-1185">Reference proteome</keyword>
<dbReference type="AlphaFoldDB" id="A0A926D4H9"/>
<keyword evidence="3 6" id="KW-0812">Transmembrane</keyword>
<evidence type="ECO:0000256" key="4">
    <source>
        <dbReference type="ARBA" id="ARBA00022989"/>
    </source>
</evidence>
<dbReference type="InterPro" id="IPR005899">
    <property type="entry name" value="Na_pump_deCOase"/>
</dbReference>
<dbReference type="GO" id="GO:0015081">
    <property type="term" value="F:sodium ion transmembrane transporter activity"/>
    <property type="evidence" value="ECO:0007669"/>
    <property type="project" value="InterPro"/>
</dbReference>
<dbReference type="Pfam" id="PF04277">
    <property type="entry name" value="OAD_gamma"/>
    <property type="match status" value="1"/>
</dbReference>
<evidence type="ECO:0000256" key="6">
    <source>
        <dbReference type="SAM" id="Phobius"/>
    </source>
</evidence>
<feature type="transmembrane region" description="Helical" evidence="6">
    <location>
        <begin position="6"/>
        <end position="32"/>
    </location>
</feature>
<dbReference type="Proteomes" id="UP000623172">
    <property type="component" value="Unassembled WGS sequence"/>
</dbReference>
<accession>A0A926D4H9</accession>
<dbReference type="NCBIfam" id="TIGR01195">
    <property type="entry name" value="oadG_fam"/>
    <property type="match status" value="1"/>
</dbReference>
<dbReference type="GO" id="GO:0036376">
    <property type="term" value="P:sodium ion export across plasma membrane"/>
    <property type="evidence" value="ECO:0007669"/>
    <property type="project" value="InterPro"/>
</dbReference>
<protein>
    <submittedName>
        <fullName evidence="7">OadG family protein</fullName>
    </submittedName>
</protein>
<proteinExistence type="predicted"/>
<gene>
    <name evidence="7" type="ORF">H8696_04940</name>
</gene>
<sequence>MDKLLYGLGVMAIGLVVVFLGLIILIGLIKCLGFLKGKEKKQEAAAATAAPAPMPVQAPAEDNGAVVAAISAAIAAYTNGAPVVIKKIKRSGPNMLRVRAFRRDDAFAPEWTQKEVGSVIHRGKPNMLKVRPFARNDAFAPDWTREEK</sequence>
<evidence type="ECO:0000313" key="7">
    <source>
        <dbReference type="EMBL" id="MBC8531193.1"/>
    </source>
</evidence>
<comment type="subcellular location">
    <subcellularLocation>
        <location evidence="1">Cell membrane</location>
    </subcellularLocation>
</comment>
<evidence type="ECO:0000256" key="5">
    <source>
        <dbReference type="ARBA" id="ARBA00023136"/>
    </source>
</evidence>
<comment type="caution">
    <text evidence="7">The sequence shown here is derived from an EMBL/GenBank/DDBJ whole genome shotgun (WGS) entry which is preliminary data.</text>
</comment>
<dbReference type="RefSeq" id="WP_249315365.1">
    <property type="nucleotide sequence ID" value="NZ_JACRSR010000001.1"/>
</dbReference>
<dbReference type="EMBL" id="JACRSR010000001">
    <property type="protein sequence ID" value="MBC8531193.1"/>
    <property type="molecule type" value="Genomic_DNA"/>
</dbReference>
<evidence type="ECO:0000256" key="2">
    <source>
        <dbReference type="ARBA" id="ARBA00022475"/>
    </source>
</evidence>
<name>A0A926D4H9_9FIRM</name>
<evidence type="ECO:0000256" key="1">
    <source>
        <dbReference type="ARBA" id="ARBA00004236"/>
    </source>
</evidence>
<organism evidence="7 8">
    <name type="scientific">Gehongia tenuis</name>
    <dbReference type="NCBI Taxonomy" id="2763655"/>
    <lineage>
        <taxon>Bacteria</taxon>
        <taxon>Bacillati</taxon>
        <taxon>Bacillota</taxon>
        <taxon>Clostridia</taxon>
        <taxon>Christensenellales</taxon>
        <taxon>Christensenellaceae</taxon>
        <taxon>Gehongia</taxon>
    </lineage>
</organism>
<dbReference type="GO" id="GO:0005886">
    <property type="term" value="C:plasma membrane"/>
    <property type="evidence" value="ECO:0007669"/>
    <property type="project" value="UniProtKB-SubCell"/>
</dbReference>
<keyword evidence="2" id="KW-1003">Cell membrane</keyword>
<evidence type="ECO:0000313" key="8">
    <source>
        <dbReference type="Proteomes" id="UP000623172"/>
    </source>
</evidence>